<proteinExistence type="predicted"/>
<comment type="caution">
    <text evidence="1">The sequence shown here is derived from an EMBL/GenBank/DDBJ whole genome shotgun (WGS) entry which is preliminary data.</text>
</comment>
<keyword evidence="2" id="KW-1185">Reference proteome</keyword>
<protein>
    <recommendedName>
        <fullName evidence="3">WXG100 family type VII secretion target</fullName>
    </recommendedName>
</protein>
<evidence type="ECO:0008006" key="3">
    <source>
        <dbReference type="Google" id="ProtNLM"/>
    </source>
</evidence>
<dbReference type="Proteomes" id="UP000681340">
    <property type="component" value="Unassembled WGS sequence"/>
</dbReference>
<dbReference type="EMBL" id="BOQL01000101">
    <property type="protein sequence ID" value="GIM80583.1"/>
    <property type="molecule type" value="Genomic_DNA"/>
</dbReference>
<dbReference type="AlphaFoldDB" id="A0A919T0T2"/>
<dbReference type="RefSeq" id="WP_212994894.1">
    <property type="nucleotide sequence ID" value="NZ_BAABEA010000033.1"/>
</dbReference>
<evidence type="ECO:0000313" key="1">
    <source>
        <dbReference type="EMBL" id="GIM80583.1"/>
    </source>
</evidence>
<gene>
    <name evidence="1" type="ORF">Aau02nite_91220</name>
</gene>
<evidence type="ECO:0000313" key="2">
    <source>
        <dbReference type="Proteomes" id="UP000681340"/>
    </source>
</evidence>
<accession>A0A919T0T2</accession>
<reference evidence="1" key="1">
    <citation type="submission" date="2021-03" db="EMBL/GenBank/DDBJ databases">
        <title>Whole genome shotgun sequence of Actinoplanes auranticolor NBRC 12245.</title>
        <authorList>
            <person name="Komaki H."/>
            <person name="Tamura T."/>
        </authorList>
    </citation>
    <scope>NUCLEOTIDE SEQUENCE</scope>
    <source>
        <strain evidence="1">NBRC 12245</strain>
    </source>
</reference>
<sequence>MTRPIGHLWVNPDGVIGVGDAYAEHVALYTRYVDQLISLRDRYGSAWGDDDMGKEFSTKFLEGLDNLEKLVGGIRGTLDYTAEGLRQSGKLYREADEDAREVGERLARDFESLGTPVARKALRSRLVEPGEAEAETPVLRSQQAVRRRLVEPGEEAQTPVLRSRMAVQGRLLRPDGEPDVEGDGKVFLRSRRLATEEPDAEFTALEPMQHGVRTQRALLEPFEELEPMQHGVLAHGEVLEPLERLTPATSSVMMKPEYTTAYVGGEPLPEGYRLQALNPFADGTSRVDANLYESVTPLAGAPVTTPQGQVIDPDGRHLFVVKENPAVDPTAPGYQPLYLSYSADGTPTPLF</sequence>
<organism evidence="1 2">
    <name type="scientific">Actinoplanes auranticolor</name>
    <dbReference type="NCBI Taxonomy" id="47988"/>
    <lineage>
        <taxon>Bacteria</taxon>
        <taxon>Bacillati</taxon>
        <taxon>Actinomycetota</taxon>
        <taxon>Actinomycetes</taxon>
        <taxon>Micromonosporales</taxon>
        <taxon>Micromonosporaceae</taxon>
        <taxon>Actinoplanes</taxon>
    </lineage>
</organism>
<name>A0A919T0T2_9ACTN</name>